<dbReference type="AlphaFoldDB" id="A0AAW5LG70"/>
<dbReference type="GO" id="GO:0030246">
    <property type="term" value="F:carbohydrate binding"/>
    <property type="evidence" value="ECO:0007669"/>
    <property type="project" value="InterPro"/>
</dbReference>
<evidence type="ECO:0000256" key="2">
    <source>
        <dbReference type="ARBA" id="ARBA00023015"/>
    </source>
</evidence>
<dbReference type="RefSeq" id="WP_058612700.1">
    <property type="nucleotide sequence ID" value="NZ_CP064868.1"/>
</dbReference>
<feature type="domain" description="Sugar-binding" evidence="5">
    <location>
        <begin position="59"/>
        <end position="307"/>
    </location>
</feature>
<dbReference type="SUPFAM" id="SSF100950">
    <property type="entry name" value="NagB/RpiA/CoA transferase-like"/>
    <property type="match status" value="1"/>
</dbReference>
<sequence>MSILDDTRMMIKVCKMYYQEGLSQNEIAKKMKISRPTVSRHLNQAKRKGIVEIKINENDLLELEKELEEKYKIKEVICVQKNHNLKSTLGKSAADYILRNLKDGDTLAVSAGTTVDQVAKMLATHKTFPNSLLIPLVGGMGNVTIDIHANHIVDTFSKKLGTKSLFLHAPVVVDDKYSKEFIMKQKFVQNITENFSKTKIAVVGIGSNPLESTMVSAYNDELSISDVSKINATGDIFYNFIDEEGKQLDCEWNDKVISISFEEYKKIPLKIGVAGGINKASAIHAALKNELIDVLVIDEETAINILEKY</sequence>
<accession>A0AAW5LG70</accession>
<dbReference type="PANTHER" id="PTHR34294:SF1">
    <property type="entry name" value="TRANSCRIPTIONAL REGULATOR LSRR"/>
    <property type="match status" value="1"/>
</dbReference>
<dbReference type="GO" id="GO:0003677">
    <property type="term" value="F:DNA binding"/>
    <property type="evidence" value="ECO:0007669"/>
    <property type="project" value="UniProtKB-KW"/>
</dbReference>
<comment type="similarity">
    <text evidence="1">Belongs to the SorC transcriptional regulatory family.</text>
</comment>
<dbReference type="InterPro" id="IPR007324">
    <property type="entry name" value="Sugar-bd_dom_put"/>
</dbReference>
<evidence type="ECO:0000259" key="5">
    <source>
        <dbReference type="Pfam" id="PF04198"/>
    </source>
</evidence>
<name>A0AAW5LG70_MAMSC</name>
<evidence type="ECO:0000256" key="4">
    <source>
        <dbReference type="ARBA" id="ARBA00023163"/>
    </source>
</evidence>
<dbReference type="Pfam" id="PF04198">
    <property type="entry name" value="Sugar-bind"/>
    <property type="match status" value="1"/>
</dbReference>
<dbReference type="InterPro" id="IPR051054">
    <property type="entry name" value="SorC_transcr_regulators"/>
</dbReference>
<dbReference type="Gene3D" id="1.10.10.60">
    <property type="entry name" value="Homeodomain-like"/>
    <property type="match status" value="1"/>
</dbReference>
<dbReference type="SUPFAM" id="SSF88659">
    <property type="entry name" value="Sigma3 and sigma4 domains of RNA polymerase sigma factors"/>
    <property type="match status" value="1"/>
</dbReference>
<dbReference type="Pfam" id="PF13412">
    <property type="entry name" value="HTH_24"/>
    <property type="match status" value="1"/>
</dbReference>
<dbReference type="Proteomes" id="UP001204068">
    <property type="component" value="Unassembled WGS sequence"/>
</dbReference>
<dbReference type="GO" id="GO:0003700">
    <property type="term" value="F:DNA-binding transcription factor activity"/>
    <property type="evidence" value="ECO:0007669"/>
    <property type="project" value="InterPro"/>
</dbReference>
<comment type="caution">
    <text evidence="6">The sequence shown here is derived from an EMBL/GenBank/DDBJ whole genome shotgun (WGS) entry which is preliminary data.</text>
</comment>
<dbReference type="InterPro" id="IPR037171">
    <property type="entry name" value="NagB/RpiA_transferase-like"/>
</dbReference>
<evidence type="ECO:0000256" key="1">
    <source>
        <dbReference type="ARBA" id="ARBA00010466"/>
    </source>
</evidence>
<evidence type="ECO:0000256" key="3">
    <source>
        <dbReference type="ARBA" id="ARBA00023125"/>
    </source>
</evidence>
<evidence type="ECO:0000313" key="7">
    <source>
        <dbReference type="Proteomes" id="UP001204068"/>
    </source>
</evidence>
<dbReference type="InterPro" id="IPR013324">
    <property type="entry name" value="RNA_pol_sigma_r3/r4-like"/>
</dbReference>
<gene>
    <name evidence="6" type="ORF">NQ032_09680</name>
</gene>
<keyword evidence="2" id="KW-0805">Transcription regulation</keyword>
<dbReference type="Gene3D" id="3.40.50.1360">
    <property type="match status" value="1"/>
</dbReference>
<dbReference type="CDD" id="cd00090">
    <property type="entry name" value="HTH_ARSR"/>
    <property type="match status" value="1"/>
</dbReference>
<keyword evidence="3" id="KW-0238">DNA-binding</keyword>
<protein>
    <submittedName>
        <fullName evidence="6">MarR family transcriptional regulator</fullName>
    </submittedName>
</protein>
<organism evidence="6 7">
    <name type="scientific">Mammaliicoccus sciuri</name>
    <name type="common">Staphylococcus sciuri</name>
    <dbReference type="NCBI Taxonomy" id="1296"/>
    <lineage>
        <taxon>Bacteria</taxon>
        <taxon>Bacillati</taxon>
        <taxon>Bacillota</taxon>
        <taxon>Bacilli</taxon>
        <taxon>Bacillales</taxon>
        <taxon>Staphylococcaceae</taxon>
        <taxon>Mammaliicoccus</taxon>
    </lineage>
</organism>
<dbReference type="InterPro" id="IPR011991">
    <property type="entry name" value="ArsR-like_HTH"/>
</dbReference>
<proteinExistence type="inferred from homology"/>
<keyword evidence="4" id="KW-0804">Transcription</keyword>
<reference evidence="6" key="1">
    <citation type="submission" date="2022-07" db="EMBL/GenBank/DDBJ databases">
        <title>Bacterial species isolated from the porcine tonsil microbiota.</title>
        <authorList>
            <person name="Oliveira I.M.F."/>
        </authorList>
    </citation>
    <scope>NUCLEOTIDE SEQUENCE</scope>
    <source>
        <strain evidence="6">8QC2O2</strain>
    </source>
</reference>
<evidence type="ECO:0000313" key="6">
    <source>
        <dbReference type="EMBL" id="MCQ9303867.1"/>
    </source>
</evidence>
<dbReference type="PANTHER" id="PTHR34294">
    <property type="entry name" value="TRANSCRIPTIONAL REGULATOR-RELATED"/>
    <property type="match status" value="1"/>
</dbReference>
<dbReference type="EMBL" id="JANILD010000004">
    <property type="protein sequence ID" value="MCQ9303867.1"/>
    <property type="molecule type" value="Genomic_DNA"/>
</dbReference>